<dbReference type="Pfam" id="PF06938">
    <property type="entry name" value="DUF1285_N"/>
    <property type="match status" value="1"/>
</dbReference>
<evidence type="ECO:0000313" key="3">
    <source>
        <dbReference type="EMBL" id="GGW21159.1"/>
    </source>
</evidence>
<protein>
    <recommendedName>
        <fullName evidence="5">DUF1285 domain-containing protein</fullName>
    </recommendedName>
</protein>
<evidence type="ECO:0000259" key="2">
    <source>
        <dbReference type="Pfam" id="PF21028"/>
    </source>
</evidence>
<comment type="caution">
    <text evidence="3">The sequence shown here is derived from an EMBL/GenBank/DDBJ whole genome shotgun (WGS) entry which is preliminary data.</text>
</comment>
<proteinExistence type="predicted"/>
<dbReference type="InterPro" id="IPR023361">
    <property type="entry name" value="DUF1285_beta_roll_sf"/>
</dbReference>
<evidence type="ECO:0008006" key="5">
    <source>
        <dbReference type="Google" id="ProtNLM"/>
    </source>
</evidence>
<dbReference type="InterPro" id="IPR048342">
    <property type="entry name" value="DUF1285_C"/>
</dbReference>
<gene>
    <name evidence="3" type="ORF">GCM10007157_07070</name>
</gene>
<feature type="domain" description="DUF1285" evidence="2">
    <location>
        <begin position="95"/>
        <end position="174"/>
    </location>
</feature>
<dbReference type="EMBL" id="BMXN01000003">
    <property type="protein sequence ID" value="GGW21159.1"/>
    <property type="molecule type" value="Genomic_DNA"/>
</dbReference>
<feature type="domain" description="DUF1285" evidence="1">
    <location>
        <begin position="17"/>
        <end position="82"/>
    </location>
</feature>
<sequence>MTLDRLLQQRGDAADIPPLDTWHPALSGDMDIVIHPDGTWQHEGQPFARPAVAKLLASLLRLDDEGYCLVTPAERWRVQVVDRPLLIVEADFYDDAWWFKTQFDDVVRLDHQHPLTLTATPDGELAPECAVRFGLAARLHRNVFYRLVEQAQIHELAGGRSECRLYSAGEWHRLGIWDNGVAGEVS</sequence>
<name>A0A8H9I2R8_9GAMM</name>
<dbReference type="Proteomes" id="UP000623776">
    <property type="component" value="Unassembled WGS sequence"/>
</dbReference>
<accession>A0A8H9I2R8</accession>
<organism evidence="3 4">
    <name type="scientific">Vreelandella hamiltonii</name>
    <dbReference type="NCBI Taxonomy" id="502829"/>
    <lineage>
        <taxon>Bacteria</taxon>
        <taxon>Pseudomonadati</taxon>
        <taxon>Pseudomonadota</taxon>
        <taxon>Gammaproteobacteria</taxon>
        <taxon>Oceanospirillales</taxon>
        <taxon>Halomonadaceae</taxon>
        <taxon>Vreelandella</taxon>
    </lineage>
</organism>
<dbReference type="Pfam" id="PF21028">
    <property type="entry name" value="DUF1285_C"/>
    <property type="match status" value="1"/>
</dbReference>
<evidence type="ECO:0000259" key="1">
    <source>
        <dbReference type="Pfam" id="PF06938"/>
    </source>
</evidence>
<dbReference type="InterPro" id="IPR048341">
    <property type="entry name" value="DUF1285_N"/>
</dbReference>
<keyword evidence="4" id="KW-1185">Reference proteome</keyword>
<evidence type="ECO:0000313" key="4">
    <source>
        <dbReference type="Proteomes" id="UP000623776"/>
    </source>
</evidence>
<dbReference type="Gene3D" id="2.30.270.10">
    <property type="entry name" value="duf1285 protein"/>
    <property type="match status" value="1"/>
</dbReference>
<dbReference type="Gene3D" id="3.10.540.10">
    <property type="entry name" value="duf1285 like domain"/>
    <property type="match status" value="1"/>
</dbReference>
<reference evidence="4" key="1">
    <citation type="journal article" date="2019" name="Int. J. Syst. Evol. Microbiol.">
        <title>The Global Catalogue of Microorganisms (GCM) 10K type strain sequencing project: providing services to taxonomists for standard genome sequencing and annotation.</title>
        <authorList>
            <consortium name="The Broad Institute Genomics Platform"/>
            <consortium name="The Broad Institute Genome Sequencing Center for Infectious Disease"/>
            <person name="Wu L."/>
            <person name="Ma J."/>
        </authorList>
    </citation>
    <scope>NUCLEOTIDE SEQUENCE [LARGE SCALE GENOMIC DNA]</scope>
    <source>
        <strain evidence="4">KCTC 22154</strain>
    </source>
</reference>
<dbReference type="AlphaFoldDB" id="A0A8H9I2R8"/>
<dbReference type="RefSeq" id="WP_189462866.1">
    <property type="nucleotide sequence ID" value="NZ_BMXN01000003.1"/>
</dbReference>